<name>A0A6G4WZT0_9ACTN</name>
<evidence type="ECO:0000256" key="1">
    <source>
        <dbReference type="SAM" id="Phobius"/>
    </source>
</evidence>
<feature type="transmembrane region" description="Helical" evidence="1">
    <location>
        <begin position="143"/>
        <end position="165"/>
    </location>
</feature>
<gene>
    <name evidence="2" type="ORF">G5C65_21055</name>
</gene>
<dbReference type="RefSeq" id="WP_165300451.1">
    <property type="nucleotide sequence ID" value="NZ_JAAKZZ010000233.1"/>
</dbReference>
<accession>A0A6G4WZT0</accession>
<dbReference type="EMBL" id="JAAKZZ010000233">
    <property type="protein sequence ID" value="NGO70796.1"/>
    <property type="molecule type" value="Genomic_DNA"/>
</dbReference>
<dbReference type="InterPro" id="IPR010699">
    <property type="entry name" value="DUF1275"/>
</dbReference>
<dbReference type="PANTHER" id="PTHR37314:SF4">
    <property type="entry name" value="UPF0700 TRANSMEMBRANE PROTEIN YOAK"/>
    <property type="match status" value="1"/>
</dbReference>
<reference evidence="2 3" key="1">
    <citation type="submission" date="2020-02" db="EMBL/GenBank/DDBJ databases">
        <title>Whole-genome analyses of novel actinobacteria.</title>
        <authorList>
            <person name="Sahin N."/>
            <person name="Tatar D."/>
        </authorList>
    </citation>
    <scope>NUCLEOTIDE SEQUENCE [LARGE SCALE GENOMIC DNA]</scope>
    <source>
        <strain evidence="2 3">SB3404</strain>
    </source>
</reference>
<keyword evidence="1" id="KW-0812">Transmembrane</keyword>
<organism evidence="2 3">
    <name type="scientific">Streptomyces boncukensis</name>
    <dbReference type="NCBI Taxonomy" id="2711219"/>
    <lineage>
        <taxon>Bacteria</taxon>
        <taxon>Bacillati</taxon>
        <taxon>Actinomycetota</taxon>
        <taxon>Actinomycetes</taxon>
        <taxon>Kitasatosporales</taxon>
        <taxon>Streptomycetaceae</taxon>
        <taxon>Streptomyces</taxon>
    </lineage>
</organism>
<keyword evidence="1" id="KW-0472">Membrane</keyword>
<protein>
    <submittedName>
        <fullName evidence="2">DUF1275 domain-containing protein</fullName>
    </submittedName>
</protein>
<feature type="transmembrane region" description="Helical" evidence="1">
    <location>
        <begin position="21"/>
        <end position="44"/>
    </location>
</feature>
<dbReference type="PANTHER" id="PTHR37314">
    <property type="entry name" value="SLR0142 PROTEIN"/>
    <property type="match status" value="1"/>
</dbReference>
<feature type="transmembrane region" description="Helical" evidence="1">
    <location>
        <begin position="105"/>
        <end position="123"/>
    </location>
</feature>
<sequence>MKRSTDASETGGTGAAPAQRYAVRAALVLTALAGAVDAAVYLSLGRVFIANQTGNGVLLALGAVTRLHPGEEANADAVAGPAVSLLGFCLGAIAAGLLTRHAPHLWRLFVAQALLLAATAALPGPELPRIGVVAAAMGVQSVLGLRLGVRGVTTTVVTGTLASLFSRATAAPRAHGDGDGGPGAGLFGLVWVMYVAGAALGAAGALAWSFTVVSGCAAGVAAVLAALAVARARGWRRHGRSRS</sequence>
<proteinExistence type="predicted"/>
<dbReference type="Proteomes" id="UP000477722">
    <property type="component" value="Unassembled WGS sequence"/>
</dbReference>
<evidence type="ECO:0000313" key="2">
    <source>
        <dbReference type="EMBL" id="NGO70796.1"/>
    </source>
</evidence>
<evidence type="ECO:0000313" key="3">
    <source>
        <dbReference type="Proteomes" id="UP000477722"/>
    </source>
</evidence>
<feature type="transmembrane region" description="Helical" evidence="1">
    <location>
        <begin position="212"/>
        <end position="232"/>
    </location>
</feature>
<comment type="caution">
    <text evidence="2">The sequence shown here is derived from an EMBL/GenBank/DDBJ whole genome shotgun (WGS) entry which is preliminary data.</text>
</comment>
<feature type="transmembrane region" description="Helical" evidence="1">
    <location>
        <begin position="186"/>
        <end position="206"/>
    </location>
</feature>
<feature type="transmembrane region" description="Helical" evidence="1">
    <location>
        <begin position="78"/>
        <end position="98"/>
    </location>
</feature>
<keyword evidence="1" id="KW-1133">Transmembrane helix</keyword>
<keyword evidence="3" id="KW-1185">Reference proteome</keyword>
<dbReference type="AlphaFoldDB" id="A0A6G4WZT0"/>
<dbReference type="Pfam" id="PF06912">
    <property type="entry name" value="DUF1275"/>
    <property type="match status" value="1"/>
</dbReference>